<evidence type="ECO:0000256" key="2">
    <source>
        <dbReference type="ARBA" id="ARBA00022630"/>
    </source>
</evidence>
<name>A0A926E9I1_9FIRM</name>
<keyword evidence="5" id="KW-1015">Disulfide bond</keyword>
<dbReference type="RefSeq" id="WP_262397491.1">
    <property type="nucleotide sequence ID" value="NZ_JACRTC010000003.1"/>
</dbReference>
<organism evidence="10 11">
    <name type="scientific">Zongyangia hominis</name>
    <dbReference type="NCBI Taxonomy" id="2763677"/>
    <lineage>
        <taxon>Bacteria</taxon>
        <taxon>Bacillati</taxon>
        <taxon>Bacillota</taxon>
        <taxon>Clostridia</taxon>
        <taxon>Eubacteriales</taxon>
        <taxon>Oscillospiraceae</taxon>
        <taxon>Zongyangia</taxon>
    </lineage>
</organism>
<keyword evidence="4 7" id="KW-0560">Oxidoreductase</keyword>
<comment type="similarity">
    <text evidence="1 7">Belongs to the class-II pyridine nucleotide-disulfide oxidoreductase family.</text>
</comment>
<dbReference type="PRINTS" id="PR00368">
    <property type="entry name" value="FADPNR"/>
</dbReference>
<dbReference type="EC" id="1.8.1.9" evidence="7"/>
<keyword evidence="11" id="KW-1185">Reference proteome</keyword>
<dbReference type="InterPro" id="IPR005982">
    <property type="entry name" value="Thioredox_Rdtase"/>
</dbReference>
<evidence type="ECO:0000313" key="11">
    <source>
        <dbReference type="Proteomes" id="UP000660861"/>
    </source>
</evidence>
<keyword evidence="3 7" id="KW-0274">FAD</keyword>
<feature type="domain" description="FAD/NAD(P)-binding" evidence="9">
    <location>
        <begin position="3"/>
        <end position="288"/>
    </location>
</feature>
<protein>
    <recommendedName>
        <fullName evidence="7">Thioredoxin reductase</fullName>
        <ecNumber evidence="7">1.8.1.9</ecNumber>
    </recommendedName>
</protein>
<dbReference type="Pfam" id="PF07992">
    <property type="entry name" value="Pyr_redox_2"/>
    <property type="match status" value="1"/>
</dbReference>
<keyword evidence="6 7" id="KW-0676">Redox-active center</keyword>
<dbReference type="GO" id="GO:0004791">
    <property type="term" value="F:thioredoxin-disulfide reductase (NADPH) activity"/>
    <property type="evidence" value="ECO:0007669"/>
    <property type="project" value="UniProtKB-UniRule"/>
</dbReference>
<dbReference type="AlphaFoldDB" id="A0A926E9I1"/>
<comment type="subunit">
    <text evidence="7">Homodimer.</text>
</comment>
<dbReference type="Gene3D" id="3.50.50.60">
    <property type="entry name" value="FAD/NAD(P)-binding domain"/>
    <property type="match status" value="2"/>
</dbReference>
<comment type="caution">
    <text evidence="10">The sequence shown here is derived from an EMBL/GenBank/DDBJ whole genome shotgun (WGS) entry which is preliminary data.</text>
</comment>
<evidence type="ECO:0000256" key="8">
    <source>
        <dbReference type="RuleBase" id="RU003881"/>
    </source>
</evidence>
<evidence type="ECO:0000256" key="7">
    <source>
        <dbReference type="RuleBase" id="RU003880"/>
    </source>
</evidence>
<evidence type="ECO:0000256" key="5">
    <source>
        <dbReference type="ARBA" id="ARBA00023157"/>
    </source>
</evidence>
<evidence type="ECO:0000256" key="6">
    <source>
        <dbReference type="ARBA" id="ARBA00023284"/>
    </source>
</evidence>
<dbReference type="GO" id="GO:0019430">
    <property type="term" value="P:removal of superoxide radicals"/>
    <property type="evidence" value="ECO:0007669"/>
    <property type="project" value="UniProtKB-UniRule"/>
</dbReference>
<dbReference type="GO" id="GO:0005737">
    <property type="term" value="C:cytoplasm"/>
    <property type="evidence" value="ECO:0007669"/>
    <property type="project" value="InterPro"/>
</dbReference>
<evidence type="ECO:0000256" key="1">
    <source>
        <dbReference type="ARBA" id="ARBA00009333"/>
    </source>
</evidence>
<dbReference type="PROSITE" id="PS00573">
    <property type="entry name" value="PYRIDINE_REDOX_2"/>
    <property type="match status" value="1"/>
</dbReference>
<evidence type="ECO:0000259" key="9">
    <source>
        <dbReference type="Pfam" id="PF07992"/>
    </source>
</evidence>
<dbReference type="PANTHER" id="PTHR48105">
    <property type="entry name" value="THIOREDOXIN REDUCTASE 1-RELATED-RELATED"/>
    <property type="match status" value="1"/>
</dbReference>
<dbReference type="InterPro" id="IPR036188">
    <property type="entry name" value="FAD/NAD-bd_sf"/>
</dbReference>
<dbReference type="NCBIfam" id="TIGR01292">
    <property type="entry name" value="TRX_reduct"/>
    <property type="match status" value="1"/>
</dbReference>
<comment type="catalytic activity">
    <reaction evidence="7">
        <text>[thioredoxin]-dithiol + NADP(+) = [thioredoxin]-disulfide + NADPH + H(+)</text>
        <dbReference type="Rhea" id="RHEA:20345"/>
        <dbReference type="Rhea" id="RHEA-COMP:10698"/>
        <dbReference type="Rhea" id="RHEA-COMP:10700"/>
        <dbReference type="ChEBI" id="CHEBI:15378"/>
        <dbReference type="ChEBI" id="CHEBI:29950"/>
        <dbReference type="ChEBI" id="CHEBI:50058"/>
        <dbReference type="ChEBI" id="CHEBI:57783"/>
        <dbReference type="ChEBI" id="CHEBI:58349"/>
        <dbReference type="EC" id="1.8.1.9"/>
    </reaction>
</comment>
<dbReference type="SUPFAM" id="SSF51905">
    <property type="entry name" value="FAD/NAD(P)-binding domain"/>
    <property type="match status" value="1"/>
</dbReference>
<keyword evidence="8" id="KW-0521">NADP</keyword>
<gene>
    <name evidence="10" type="primary">trxB</name>
    <name evidence="10" type="ORF">H8709_06075</name>
</gene>
<dbReference type="PRINTS" id="PR00469">
    <property type="entry name" value="PNDRDTASEII"/>
</dbReference>
<proteinExistence type="inferred from homology"/>
<dbReference type="InterPro" id="IPR023753">
    <property type="entry name" value="FAD/NAD-binding_dom"/>
</dbReference>
<evidence type="ECO:0000313" key="10">
    <source>
        <dbReference type="EMBL" id="MBC8570395.1"/>
    </source>
</evidence>
<dbReference type="EMBL" id="JACRTC010000003">
    <property type="protein sequence ID" value="MBC8570395.1"/>
    <property type="molecule type" value="Genomic_DNA"/>
</dbReference>
<dbReference type="Proteomes" id="UP000660861">
    <property type="component" value="Unassembled WGS sequence"/>
</dbReference>
<keyword evidence="2 7" id="KW-0285">Flavoprotein</keyword>
<dbReference type="InterPro" id="IPR050097">
    <property type="entry name" value="Ferredoxin-NADP_redctase_2"/>
</dbReference>
<dbReference type="InterPro" id="IPR008255">
    <property type="entry name" value="Pyr_nucl-diS_OxRdtase_2_AS"/>
</dbReference>
<evidence type="ECO:0000256" key="4">
    <source>
        <dbReference type="ARBA" id="ARBA00023002"/>
    </source>
</evidence>
<sequence length="306" mass="32532">MTDILIIGAGTAGLSAAIYGIRSGLSVLVIEQMIYGGQIANTPDVENYPGIASISGFEFAQNIYNQAVALGAEVVYETPVQVELNGDIKRVITDQNTYEGRCVIIANGVERRKLGCEGEERLSGRGVSYCATCDGAFYKGKDVCIVGGGNTALEDALYLSNNCKKVHLIHRRDAFRASKIIVDSVLSRDNIEIHYDSVVDKIEGKDVVESVVLSNKKTGERTEIPCQGVFIAVGLVAKNHLFAGVVETDEGGYIKAGEDCHTNLPGVFAAGDTRTKSVRQLVTAAADGAVAAMEAANYVGEVPALH</sequence>
<reference evidence="10" key="1">
    <citation type="submission" date="2020-08" db="EMBL/GenBank/DDBJ databases">
        <title>Genome public.</title>
        <authorList>
            <person name="Liu C."/>
            <person name="Sun Q."/>
        </authorList>
    </citation>
    <scope>NUCLEOTIDE SEQUENCE</scope>
    <source>
        <strain evidence="10">NSJ-54</strain>
    </source>
</reference>
<evidence type="ECO:0000256" key="3">
    <source>
        <dbReference type="ARBA" id="ARBA00022827"/>
    </source>
</evidence>
<comment type="cofactor">
    <cofactor evidence="8">
        <name>FAD</name>
        <dbReference type="ChEBI" id="CHEBI:57692"/>
    </cofactor>
    <text evidence="8">Binds 1 FAD per subunit.</text>
</comment>
<accession>A0A926E9I1</accession>